<evidence type="ECO:0000256" key="1">
    <source>
        <dbReference type="ARBA" id="ARBA00006962"/>
    </source>
</evidence>
<dbReference type="Pfam" id="PF21036">
    <property type="entry name" value="EryCIII-like_N"/>
    <property type="match status" value="1"/>
</dbReference>
<sequence>MRVLFVITPVAGHLSPLTPLAWALRDAGHEVLVAGQPDIVPTARAAGLHAATVGEPFRMDQMLLGRLPAGQRLLQSWGRFPDLAQAADFARSWADHNRTVLPGYLELARAFGPDLLVGDILEFSALIVGGALGVPVVQHRWGVDPLSEPTRIQAREAHADLCAAQGLPGLPDPVAVLDPCPPSLQLPGVAIGMPIRHVHAHGNGTLPDWIRNEWAAEASEPRPHWPRRVIVSLGRSTLALNGVPLVRGILRAFADLPGVEAVATVEAEYRTELGALPAGVRLVDPAPLHMLFRTADVVVHHGGAGTTMSASYAGLPQLALPQLADMFACAEQLVRTGAGLALETAAEQDDPARISAALAELLAEPRYTKAASSLGREMAAMPAPSRVVADLERLVRHPA</sequence>
<dbReference type="CDD" id="cd03784">
    <property type="entry name" value="GT1_Gtf-like"/>
    <property type="match status" value="1"/>
</dbReference>
<dbReference type="RefSeq" id="WP_207315301.1">
    <property type="nucleotide sequence ID" value="NZ_CP120992.1"/>
</dbReference>
<feature type="domain" description="Erythromycin biosynthesis protein CIII-like N-terminal" evidence="5">
    <location>
        <begin position="22"/>
        <end position="214"/>
    </location>
</feature>
<dbReference type="PANTHER" id="PTHR48050:SF13">
    <property type="entry name" value="STEROL 3-BETA-GLUCOSYLTRANSFERASE UGT80A2"/>
    <property type="match status" value="1"/>
</dbReference>
<accession>A0ABY9HZX3</accession>
<name>A0ABY9HZX3_9ACTN</name>
<evidence type="ECO:0000256" key="2">
    <source>
        <dbReference type="ARBA" id="ARBA00022676"/>
    </source>
</evidence>
<dbReference type="SUPFAM" id="SSF53756">
    <property type="entry name" value="UDP-Glycosyltransferase/glycogen phosphorylase"/>
    <property type="match status" value="1"/>
</dbReference>
<keyword evidence="3" id="KW-0808">Transferase</keyword>
<evidence type="ECO:0000259" key="4">
    <source>
        <dbReference type="Pfam" id="PF06722"/>
    </source>
</evidence>
<dbReference type="Pfam" id="PF06722">
    <property type="entry name" value="EryCIII-like_C"/>
    <property type="match status" value="1"/>
</dbReference>
<evidence type="ECO:0000256" key="3">
    <source>
        <dbReference type="ARBA" id="ARBA00022679"/>
    </source>
</evidence>
<dbReference type="InterPro" id="IPR048284">
    <property type="entry name" value="EryCIII-like_N"/>
</dbReference>
<proteinExistence type="inferred from homology"/>
<organism evidence="6 7">
    <name type="scientific">Streptomyces laculatispora</name>
    <dbReference type="NCBI Taxonomy" id="887464"/>
    <lineage>
        <taxon>Bacteria</taxon>
        <taxon>Bacillati</taxon>
        <taxon>Actinomycetota</taxon>
        <taxon>Actinomycetes</taxon>
        <taxon>Kitasatosporales</taxon>
        <taxon>Streptomycetaceae</taxon>
        <taxon>Streptomyces</taxon>
    </lineage>
</organism>
<dbReference type="Proteomes" id="UP001229952">
    <property type="component" value="Chromosome"/>
</dbReference>
<comment type="similarity">
    <text evidence="1">Belongs to the glycosyltransferase 28 family.</text>
</comment>
<dbReference type="InterPro" id="IPR002213">
    <property type="entry name" value="UDP_glucos_trans"/>
</dbReference>
<dbReference type="EMBL" id="CP120992">
    <property type="protein sequence ID" value="WLQ40113.1"/>
    <property type="molecule type" value="Genomic_DNA"/>
</dbReference>
<evidence type="ECO:0000313" key="7">
    <source>
        <dbReference type="Proteomes" id="UP001229952"/>
    </source>
</evidence>
<gene>
    <name evidence="6" type="ORF">P8A22_08925</name>
</gene>
<evidence type="ECO:0000313" key="6">
    <source>
        <dbReference type="EMBL" id="WLQ40113.1"/>
    </source>
</evidence>
<dbReference type="PANTHER" id="PTHR48050">
    <property type="entry name" value="STEROL 3-BETA-GLUCOSYLTRANSFERASE"/>
    <property type="match status" value="1"/>
</dbReference>
<dbReference type="InterPro" id="IPR010610">
    <property type="entry name" value="EryCIII-like_C"/>
</dbReference>
<reference evidence="6 7" key="1">
    <citation type="submission" date="2023-03" db="EMBL/GenBank/DDBJ databases">
        <title>Isolation and description of six Streptomyces strains from soil environments, able to metabolize different microbial glucans.</title>
        <authorList>
            <person name="Widen T."/>
            <person name="Larsbrink J."/>
        </authorList>
    </citation>
    <scope>NUCLEOTIDE SEQUENCE [LARGE SCALE GENOMIC DNA]</scope>
    <source>
        <strain evidence="6 7">Mut2</strain>
    </source>
</reference>
<feature type="domain" description="Erythromycin biosynthesis protein CIII-like C-terminal" evidence="4">
    <location>
        <begin position="259"/>
        <end position="394"/>
    </location>
</feature>
<keyword evidence="2" id="KW-0328">Glycosyltransferase</keyword>
<evidence type="ECO:0000259" key="5">
    <source>
        <dbReference type="Pfam" id="PF21036"/>
    </source>
</evidence>
<protein>
    <submittedName>
        <fullName evidence="6">DUF1205 domain-containing protein</fullName>
    </submittedName>
</protein>
<keyword evidence="7" id="KW-1185">Reference proteome</keyword>
<dbReference type="Gene3D" id="3.40.50.2000">
    <property type="entry name" value="Glycogen Phosphorylase B"/>
    <property type="match status" value="2"/>
</dbReference>
<dbReference type="InterPro" id="IPR050426">
    <property type="entry name" value="Glycosyltransferase_28"/>
</dbReference>